<proteinExistence type="predicted"/>
<protein>
    <submittedName>
        <fullName evidence="2">(2Fe-2S)-binding protein</fullName>
    </submittedName>
</protein>
<evidence type="ECO:0000313" key="3">
    <source>
        <dbReference type="Proteomes" id="UP000252706"/>
    </source>
</evidence>
<dbReference type="InterPro" id="IPR036010">
    <property type="entry name" value="2Fe-2S_ferredoxin-like_sf"/>
</dbReference>
<keyword evidence="1" id="KW-0560">Oxidoreductase</keyword>
<dbReference type="AlphaFoldDB" id="A0A366XFM3"/>
<dbReference type="Proteomes" id="UP000252706">
    <property type="component" value="Unassembled WGS sequence"/>
</dbReference>
<dbReference type="RefSeq" id="WP_113821584.1">
    <property type="nucleotide sequence ID" value="NZ_QOCE01000003.1"/>
</dbReference>
<name>A0A366XFM3_9RHOB</name>
<comment type="caution">
    <text evidence="2">The sequence shown here is derived from an EMBL/GenBank/DDBJ whole genome shotgun (WGS) entry which is preliminary data.</text>
</comment>
<dbReference type="OrthoDB" id="573392at2"/>
<dbReference type="InterPro" id="IPR042204">
    <property type="entry name" value="2Fe-2S-bd_N"/>
</dbReference>
<dbReference type="GO" id="GO:0016491">
    <property type="term" value="F:oxidoreductase activity"/>
    <property type="evidence" value="ECO:0007669"/>
    <property type="project" value="UniProtKB-KW"/>
</dbReference>
<evidence type="ECO:0000256" key="1">
    <source>
        <dbReference type="ARBA" id="ARBA00023002"/>
    </source>
</evidence>
<sequence length="103" mass="11179">MFRSLRLSPEKTVSVTVNGQKISAPEGQTVWATMALCGETTTRQAAISGEARSAYCAMGVCFECLVEIDGMANQQACLRRAREGMNIETQNLTIRSEASTDDL</sequence>
<gene>
    <name evidence="2" type="ORF">DS909_01045</name>
</gene>
<dbReference type="EMBL" id="QOCE01000003">
    <property type="protein sequence ID" value="RBW62220.1"/>
    <property type="molecule type" value="Genomic_DNA"/>
</dbReference>
<organism evidence="2 3">
    <name type="scientific">Phaeobacter gallaeciensis</name>
    <dbReference type="NCBI Taxonomy" id="60890"/>
    <lineage>
        <taxon>Bacteria</taxon>
        <taxon>Pseudomonadati</taxon>
        <taxon>Pseudomonadota</taxon>
        <taxon>Alphaproteobacteria</taxon>
        <taxon>Rhodobacterales</taxon>
        <taxon>Roseobacteraceae</taxon>
        <taxon>Phaeobacter</taxon>
    </lineage>
</organism>
<dbReference type="GO" id="GO:0051536">
    <property type="term" value="F:iron-sulfur cluster binding"/>
    <property type="evidence" value="ECO:0007669"/>
    <property type="project" value="InterPro"/>
</dbReference>
<dbReference type="Pfam" id="PF13510">
    <property type="entry name" value="Fer2_4"/>
    <property type="match status" value="1"/>
</dbReference>
<accession>A0A366XFM3</accession>
<reference evidence="2 3" key="1">
    <citation type="submission" date="2018-07" db="EMBL/GenBank/DDBJ databases">
        <title>Modular assembly of carbohydrate-degrading microbial communities in the ocean.</title>
        <authorList>
            <person name="Enke T.N."/>
            <person name="Datta M.S."/>
            <person name="Schwartzman J.A."/>
            <person name="Cermak N."/>
            <person name="Schmitz D.A."/>
            <person name="Barrere J."/>
            <person name="Cordero O.X."/>
        </authorList>
    </citation>
    <scope>NUCLEOTIDE SEQUENCE [LARGE SCALE GENOMIC DNA]</scope>
    <source>
        <strain evidence="2 3">C3M10</strain>
    </source>
</reference>
<dbReference type="SUPFAM" id="SSF54292">
    <property type="entry name" value="2Fe-2S ferredoxin-like"/>
    <property type="match status" value="1"/>
</dbReference>
<evidence type="ECO:0000313" key="2">
    <source>
        <dbReference type="EMBL" id="RBW62220.1"/>
    </source>
</evidence>
<dbReference type="Gene3D" id="3.10.20.440">
    <property type="entry name" value="2Fe-2S iron-sulphur cluster binding domain, sarcosine oxidase, alpha subunit, N-terminal domain"/>
    <property type="match status" value="1"/>
</dbReference>